<dbReference type="GO" id="GO:0003824">
    <property type="term" value="F:catalytic activity"/>
    <property type="evidence" value="ECO:0007669"/>
    <property type="project" value="UniProtKB-ARBA"/>
</dbReference>
<dbReference type="EMBL" id="QANS01000006">
    <property type="protein sequence ID" value="PTU30277.1"/>
    <property type="molecule type" value="Genomic_DNA"/>
</dbReference>
<dbReference type="NCBIfam" id="NF004858">
    <property type="entry name" value="PRK06213.1"/>
    <property type="match status" value="1"/>
</dbReference>
<protein>
    <submittedName>
        <fullName evidence="2">Crotonase/enoyl-CoA hydratase family protein</fullName>
    </submittedName>
</protein>
<evidence type="ECO:0000256" key="1">
    <source>
        <dbReference type="ARBA" id="ARBA00005254"/>
    </source>
</evidence>
<dbReference type="PANTHER" id="PTHR11941:SF54">
    <property type="entry name" value="ENOYL-COA HYDRATASE, MITOCHONDRIAL"/>
    <property type="match status" value="1"/>
</dbReference>
<dbReference type="CDD" id="cd06558">
    <property type="entry name" value="crotonase-like"/>
    <property type="match status" value="1"/>
</dbReference>
<dbReference type="PANTHER" id="PTHR11941">
    <property type="entry name" value="ENOYL-COA HYDRATASE-RELATED"/>
    <property type="match status" value="1"/>
</dbReference>
<dbReference type="Proteomes" id="UP000244248">
    <property type="component" value="Unassembled WGS sequence"/>
</dbReference>
<reference evidence="2 3" key="1">
    <citation type="submission" date="2018-04" db="EMBL/GenBank/DDBJ databases">
        <title>Novel species isolated from glacier.</title>
        <authorList>
            <person name="Liu Q."/>
            <person name="Xin Y.-H."/>
        </authorList>
    </citation>
    <scope>NUCLEOTIDE SEQUENCE [LARGE SCALE GENOMIC DNA]</scope>
    <source>
        <strain evidence="2 3">GT1R17</strain>
    </source>
</reference>
<dbReference type="RefSeq" id="WP_107941218.1">
    <property type="nucleotide sequence ID" value="NZ_QANS01000006.1"/>
</dbReference>
<dbReference type="AlphaFoldDB" id="A0A2T5MCJ0"/>
<keyword evidence="3" id="KW-1185">Reference proteome</keyword>
<comment type="caution">
    <text evidence="2">The sequence shown here is derived from an EMBL/GenBank/DDBJ whole genome shotgun (WGS) entry which is preliminary data.</text>
</comment>
<organism evidence="2 3">
    <name type="scientific">Stenotrophobium rhamnosiphilum</name>
    <dbReference type="NCBI Taxonomy" id="2029166"/>
    <lineage>
        <taxon>Bacteria</taxon>
        <taxon>Pseudomonadati</taxon>
        <taxon>Pseudomonadota</taxon>
        <taxon>Gammaproteobacteria</taxon>
        <taxon>Nevskiales</taxon>
        <taxon>Nevskiaceae</taxon>
        <taxon>Stenotrophobium</taxon>
    </lineage>
</organism>
<sequence length="236" mass="25124">MDTLVAYEFKDGVATITMDDGKANALSPAMQLELNSALDQARADKAVVVLTGRKGTFCAGFDLQTLMAGGLTAVKMLTGGFEIAERLLSFPKPVVIVSNGHALAMGVFLLACGDYVIGADGAYKIGANEVAIGLVMPRAAVEICRARLAPAHFNRAMMTSEIYRPADAVAAGFIDRVVPEADVLAEAHAYAARLAKLNMNAYLGTKTLVREPLHKALRAAIEQDHTLFRAMCKVPD</sequence>
<evidence type="ECO:0000313" key="3">
    <source>
        <dbReference type="Proteomes" id="UP000244248"/>
    </source>
</evidence>
<proteinExistence type="inferred from homology"/>
<dbReference type="GO" id="GO:0006635">
    <property type="term" value="P:fatty acid beta-oxidation"/>
    <property type="evidence" value="ECO:0007669"/>
    <property type="project" value="TreeGrafter"/>
</dbReference>
<name>A0A2T5MCJ0_9GAMM</name>
<dbReference type="Pfam" id="PF00378">
    <property type="entry name" value="ECH_1"/>
    <property type="match status" value="1"/>
</dbReference>
<dbReference type="OrthoDB" id="8640486at2"/>
<dbReference type="InterPro" id="IPR029045">
    <property type="entry name" value="ClpP/crotonase-like_dom_sf"/>
</dbReference>
<comment type="similarity">
    <text evidence="1">Belongs to the enoyl-CoA hydratase/isomerase family.</text>
</comment>
<evidence type="ECO:0000313" key="2">
    <source>
        <dbReference type="EMBL" id="PTU30277.1"/>
    </source>
</evidence>
<dbReference type="SUPFAM" id="SSF52096">
    <property type="entry name" value="ClpP/crotonase"/>
    <property type="match status" value="1"/>
</dbReference>
<dbReference type="InterPro" id="IPR001753">
    <property type="entry name" value="Enoyl-CoA_hydra/iso"/>
</dbReference>
<accession>A0A2T5MCJ0</accession>
<dbReference type="Gene3D" id="3.90.226.10">
    <property type="entry name" value="2-enoyl-CoA Hydratase, Chain A, domain 1"/>
    <property type="match status" value="1"/>
</dbReference>
<gene>
    <name evidence="2" type="ORF">CJD38_15115</name>
</gene>